<feature type="region of interest" description="C-terminal hotdog fold" evidence="4">
    <location>
        <begin position="928"/>
        <end position="1054"/>
    </location>
</feature>
<dbReference type="Gene3D" id="1.10.1200.10">
    <property type="entry name" value="ACP-like"/>
    <property type="match status" value="1"/>
</dbReference>
<dbReference type="CDD" id="cd08954">
    <property type="entry name" value="KR_1_FAS_SDR_x"/>
    <property type="match status" value="1"/>
</dbReference>
<dbReference type="PROSITE" id="PS52019">
    <property type="entry name" value="PKS_MFAS_DH"/>
    <property type="match status" value="1"/>
</dbReference>
<proteinExistence type="predicted"/>
<dbReference type="Gene3D" id="3.40.50.720">
    <property type="entry name" value="NAD(P)-binding Rossmann-like Domain"/>
    <property type="match status" value="1"/>
</dbReference>
<feature type="compositionally biased region" description="Basic and acidic residues" evidence="5">
    <location>
        <begin position="190"/>
        <end position="211"/>
    </location>
</feature>
<keyword evidence="1" id="KW-0596">Phosphopantetheine</keyword>
<dbReference type="PANTHER" id="PTHR43775">
    <property type="entry name" value="FATTY ACID SYNTHASE"/>
    <property type="match status" value="1"/>
</dbReference>
<dbReference type="InterPro" id="IPR020841">
    <property type="entry name" value="PKS_Beta-ketoAc_synthase_dom"/>
</dbReference>
<dbReference type="InterPro" id="IPR049900">
    <property type="entry name" value="PKS_mFAS_DH"/>
</dbReference>
<dbReference type="InterPro" id="IPR016039">
    <property type="entry name" value="Thiolase-like"/>
</dbReference>
<dbReference type="Pfam" id="PF00550">
    <property type="entry name" value="PP-binding"/>
    <property type="match status" value="1"/>
</dbReference>
<dbReference type="CDD" id="cd05195">
    <property type="entry name" value="enoyl_red"/>
    <property type="match status" value="1"/>
</dbReference>
<dbReference type="InterPro" id="IPR013968">
    <property type="entry name" value="PKS_KR"/>
</dbReference>
<dbReference type="InterPro" id="IPR050091">
    <property type="entry name" value="PKS_NRPS_Biosynth_Enz"/>
</dbReference>
<dbReference type="PANTHER" id="PTHR43775:SF23">
    <property type="entry name" value="FATTY ACID SYNTHASE 3"/>
    <property type="match status" value="1"/>
</dbReference>
<feature type="domain" description="Ketosynthase family 3 (KS3)" evidence="7">
    <location>
        <begin position="1"/>
        <end position="479"/>
    </location>
</feature>
<feature type="active site" description="Proton donor; for dehydratase activity" evidence="4">
    <location>
        <position position="977"/>
    </location>
</feature>
<dbReference type="EMBL" id="JALNTZ010000005">
    <property type="protein sequence ID" value="KAJ3652683.1"/>
    <property type="molecule type" value="Genomic_DNA"/>
</dbReference>
<dbReference type="SMART" id="SM00829">
    <property type="entry name" value="PKS_ER"/>
    <property type="match status" value="1"/>
</dbReference>
<dbReference type="InterPro" id="IPR006162">
    <property type="entry name" value="Ppantetheine_attach_site"/>
</dbReference>
<evidence type="ECO:0000256" key="4">
    <source>
        <dbReference type="PROSITE-ProRule" id="PRU01363"/>
    </source>
</evidence>
<feature type="active site" description="Proton acceptor; for dehydratase activity" evidence="4">
    <location>
        <position position="824"/>
    </location>
</feature>
<evidence type="ECO:0000313" key="10">
    <source>
        <dbReference type="Proteomes" id="UP001168821"/>
    </source>
</evidence>
<dbReference type="InterPro" id="IPR014031">
    <property type="entry name" value="Ketoacyl_synth_C"/>
</dbReference>
<dbReference type="SUPFAM" id="SSF53901">
    <property type="entry name" value="Thiolase-like"/>
    <property type="match status" value="1"/>
</dbReference>
<keyword evidence="10" id="KW-1185">Reference proteome</keyword>
<dbReference type="InterPro" id="IPR057326">
    <property type="entry name" value="KR_dom"/>
</dbReference>
<dbReference type="Pfam" id="PF21149">
    <property type="entry name" value="FAS_pseudo-KR"/>
    <property type="match status" value="1"/>
</dbReference>
<dbReference type="SUPFAM" id="SSF47336">
    <property type="entry name" value="ACP-like"/>
    <property type="match status" value="1"/>
</dbReference>
<accession>A0AA38IC46</accession>
<dbReference type="GO" id="GO:0004312">
    <property type="term" value="F:fatty acid synthase activity"/>
    <property type="evidence" value="ECO:0007669"/>
    <property type="project" value="TreeGrafter"/>
</dbReference>
<dbReference type="PROSITE" id="PS50075">
    <property type="entry name" value="CARRIER"/>
    <property type="match status" value="1"/>
</dbReference>
<evidence type="ECO:0000256" key="3">
    <source>
        <dbReference type="ARBA" id="ARBA00022679"/>
    </source>
</evidence>
<dbReference type="Gene3D" id="3.40.47.10">
    <property type="match status" value="2"/>
</dbReference>
<dbReference type="InterPro" id="IPR049391">
    <property type="entry name" value="FAS_pseudo-KR"/>
</dbReference>
<dbReference type="InterPro" id="IPR009081">
    <property type="entry name" value="PP-bd_ACP"/>
</dbReference>
<evidence type="ECO:0000259" key="6">
    <source>
        <dbReference type="PROSITE" id="PS50075"/>
    </source>
</evidence>
<keyword evidence="3" id="KW-0808">Transferase</keyword>
<dbReference type="InterPro" id="IPR042104">
    <property type="entry name" value="PKS_dehydratase_sf"/>
</dbReference>
<feature type="region of interest" description="Disordered" evidence="5">
    <location>
        <begin position="190"/>
        <end position="227"/>
    </location>
</feature>
<dbReference type="InterPro" id="IPR011032">
    <property type="entry name" value="GroES-like_sf"/>
</dbReference>
<evidence type="ECO:0000313" key="9">
    <source>
        <dbReference type="EMBL" id="KAJ3652683.1"/>
    </source>
</evidence>
<dbReference type="Pfam" id="PF00107">
    <property type="entry name" value="ADH_zinc_N"/>
    <property type="match status" value="1"/>
</dbReference>
<sequence length="2089" mass="235481">MSGRFPECDNVYELRNNLFNKTDMVTENEKRWKLDHCDLPKRSAHINNIDKLDAGYFGLHYRQAHNTDPAMRVLMETAIEAIVDAGINPLELQGSKTGVFVGFSYSDVANIALFGNPEPQKFSITGVWFPEERRVYIARDVKFIEKIDLKLNDDCEDLVLQDLEEGDVIPPTFTIDVPIDPMIEDNRQEIQDSDQRTASEEEGSENEHFGQEEAASTRRGPGRPSFAVDSVCSSSGNALHLAFKSMRSGQCENALVAGCNLNIHPRATMQYFRLGALSPDGVSKVFDQDANGYARGDACVCILLQKSKNAKRIYAQIINTKVNNDGFKKEGLTYPSSLMQEELLTEIYQQSNISPSKVRYFEAHCTGTRAGDPEEVRAIDKALAKKSGKQLLIGSVKSNIGHTEPVSGLCSIIKVLIAMETGLIPPNINLKRVREELEGIKQNRIKIVTEATELLDNDAIIGVNNFGIGGNNSHVILQRFKKQKIDGGLPKDDLPRLICVSGRTNEAVLKILNDVSSKSLDQEYVGLFHQLYKINNPNHLYRGYAVVSKRGIVSMSSKLLPSHKPHLHVFFGQFVTNFRKLASYLKKFSIFECIETRINQILVLNKVKTLQEILESQTKANEDALGSICLQLILVDIIKELELCPNGIFCDTSCTIVSAYYYNDIELEEAVLAAIELSKANFNSNMNFQTSWKLVDLKSRQSVKEDYLTYENAVKPSKGTIILNLSDLALSDENNLLVQDGGVNLLELLGRLYTEGYLPQVHKLYPQIEFPVSRGTPMISPSIQWNHEKAWYTYKFTKFTLSDAEYKEYTISPSKDEHQFIKGHCTDGRNLVPATEYLNLVWQSYAETQGFLPVDIPVLFENCKFIRAVTLPKNNYVKLLVTIQRGTGNFEILEKGSLIVSGRIQLCPNASQQQVILPKFDSLSDDKRNVLEQDDIYREFNLRGYNYSGLFKSIKRCNVHGTIGLIKWEENWCAFMDNMLQMKILQSDTRLLFVPTGINKIIIDPLRHIQIVNEQDGEECLLPVYVNKNCNLIKSGGIEIHGIQVTSIFKKKVQLEPVLEKNVFISNNLPLGLEEAVRVNTQIILENSLDNRFKAVEIINEFTDINDEHILGFVNKILDHIPGITPDLTISSETTIDKTPGIKFETVTLTPESNILLYVGSKILQQGNTLKQFFTPLNKHGFILTREDISFSLKNDVTDADILTDYLTPNERIILLRRKVENVRPEFIKISSSNFSWIPELQNALNLGKDIIAYATNRDPEGILGLINCIRREPNGNLVKCFFMMDDAPEFDPQHSFYSKQISKNLAVNIYKDKSWGTYRYLLLEERQKINCEHAYADFKSRGDISSFEWLEGHLSEEAPLKEGEFLVSTCYSAVNFKDIMAATGRVNPEILQPHRPDQETLIGFEFSGKDLSGRRIAGMTSIQGISSYFTSDPSSIWKIPESWTLEDAATVSVVYCTVIYALFMVGDMKPGSSILIHSVTGGIGLAALNVCLHYKCEIYVTVGTQEKRAYLKENYPQIPDNHIGNSRDTSFEQMIKTETRNKGVDIILNSLSEDKLQASIRCLARGGKFMEIGKYDLANDSFLNLLFMEKEVSYHGILFDVVFRNFKEMTSTVVKRLMEGIGEGFVKPLPRTLFSADEVEKSYKYMMTGKHIGKILIKLRNEEEDIISTFHMMSNPRFHCDVRYTYVVIGGLGGVGLELSDWLVLRGARKLVLSSRSGIQTGYQQQRIQIWRTYGVEVKISMKDVTTQRGCEDLINEATELGPVDAIFNLAVVLKDALFEDQTQETFETSLAPKARATLYLDQITRKLCPKLRYFVIFSSLSCGRGNPGQSNYGMANSVMERICENRKREGLPAVAIQWGAIGEVGLAAKMQKENKELVLGGTLQQKISSCLEVLDVLLKHNYPVVSSMVVAKKQQKNNIVSAVEAVSFVLGINDMKTISHYTTFAELGMDSMMSIEIVQLLGKDFEIDVTSRDVRSLTFAKLTEMEKEKMNKSVEVLDKKTEEGENLFIQYIPNRETIRLPAVKLNSLIDSPLEAPSVFDLPGVESIFKTLEYLRNTLKAQIIRVQNSNDKPEDSIQEIAQGTLPVL</sequence>
<name>A0AA38IC46_9CUCU</name>
<dbReference type="SUPFAM" id="SSF51735">
    <property type="entry name" value="NAD(P)-binding Rossmann-fold domains"/>
    <property type="match status" value="2"/>
</dbReference>
<dbReference type="PROSITE" id="PS52004">
    <property type="entry name" value="KS3_2"/>
    <property type="match status" value="1"/>
</dbReference>
<gene>
    <name evidence="9" type="ORF">Zmor_018627</name>
</gene>
<dbReference type="CDD" id="cd00833">
    <property type="entry name" value="PKS"/>
    <property type="match status" value="1"/>
</dbReference>
<dbReference type="Gene3D" id="3.90.180.10">
    <property type="entry name" value="Medium-chain alcohol dehydrogenases, catalytic domain"/>
    <property type="match status" value="1"/>
</dbReference>
<dbReference type="Pfam" id="PF16197">
    <property type="entry name" value="KAsynt_C_assoc"/>
    <property type="match status" value="1"/>
</dbReference>
<dbReference type="PROSITE" id="PS00012">
    <property type="entry name" value="PHOSPHOPANTETHEINE"/>
    <property type="match status" value="1"/>
</dbReference>
<dbReference type="GO" id="GO:0016491">
    <property type="term" value="F:oxidoreductase activity"/>
    <property type="evidence" value="ECO:0007669"/>
    <property type="project" value="InterPro"/>
</dbReference>
<dbReference type="InterPro" id="IPR036736">
    <property type="entry name" value="ACP-like_sf"/>
</dbReference>
<dbReference type="SMART" id="SM00822">
    <property type="entry name" value="PKS_KR"/>
    <property type="match status" value="1"/>
</dbReference>
<evidence type="ECO:0000259" key="7">
    <source>
        <dbReference type="PROSITE" id="PS52004"/>
    </source>
</evidence>
<dbReference type="Gene3D" id="3.30.70.3290">
    <property type="match status" value="2"/>
</dbReference>
<evidence type="ECO:0000256" key="1">
    <source>
        <dbReference type="ARBA" id="ARBA00022450"/>
    </source>
</evidence>
<dbReference type="InterPro" id="IPR014030">
    <property type="entry name" value="Ketoacyl_synth_N"/>
</dbReference>
<feature type="domain" description="Carrier" evidence="6">
    <location>
        <begin position="1915"/>
        <end position="1995"/>
    </location>
</feature>
<dbReference type="SMART" id="SM00825">
    <property type="entry name" value="PKS_KS"/>
    <property type="match status" value="1"/>
</dbReference>
<dbReference type="SUPFAM" id="SSF50129">
    <property type="entry name" value="GroES-like"/>
    <property type="match status" value="1"/>
</dbReference>
<reference evidence="9" key="1">
    <citation type="journal article" date="2023" name="G3 (Bethesda)">
        <title>Whole genome assemblies of Zophobas morio and Tenebrio molitor.</title>
        <authorList>
            <person name="Kaur S."/>
            <person name="Stinson S.A."/>
            <person name="diCenzo G.C."/>
        </authorList>
    </citation>
    <scope>NUCLEOTIDE SEQUENCE</scope>
    <source>
        <strain evidence="9">QUZm001</strain>
    </source>
</reference>
<organism evidence="9 10">
    <name type="scientific">Zophobas morio</name>
    <dbReference type="NCBI Taxonomy" id="2755281"/>
    <lineage>
        <taxon>Eukaryota</taxon>
        <taxon>Metazoa</taxon>
        <taxon>Ecdysozoa</taxon>
        <taxon>Arthropoda</taxon>
        <taxon>Hexapoda</taxon>
        <taxon>Insecta</taxon>
        <taxon>Pterygota</taxon>
        <taxon>Neoptera</taxon>
        <taxon>Endopterygota</taxon>
        <taxon>Coleoptera</taxon>
        <taxon>Polyphaga</taxon>
        <taxon>Cucujiformia</taxon>
        <taxon>Tenebrionidae</taxon>
        <taxon>Zophobas</taxon>
    </lineage>
</organism>
<evidence type="ECO:0000259" key="8">
    <source>
        <dbReference type="PROSITE" id="PS52019"/>
    </source>
</evidence>
<dbReference type="Pfam" id="PF08659">
    <property type="entry name" value="KR"/>
    <property type="match status" value="1"/>
</dbReference>
<dbReference type="InterPro" id="IPR036291">
    <property type="entry name" value="NAD(P)-bd_dom_sf"/>
</dbReference>
<dbReference type="Gene3D" id="3.10.129.110">
    <property type="entry name" value="Polyketide synthase dehydratase"/>
    <property type="match status" value="1"/>
</dbReference>
<protein>
    <submittedName>
        <fullName evidence="9">Uncharacterized protein</fullName>
    </submittedName>
</protein>
<dbReference type="Pfam" id="PF00109">
    <property type="entry name" value="ketoacyl-synt"/>
    <property type="match status" value="2"/>
</dbReference>
<dbReference type="Pfam" id="PF02801">
    <property type="entry name" value="Ketoacyl-synt_C"/>
    <property type="match status" value="1"/>
</dbReference>
<dbReference type="InterPro" id="IPR013149">
    <property type="entry name" value="ADH-like_C"/>
</dbReference>
<dbReference type="Proteomes" id="UP001168821">
    <property type="component" value="Unassembled WGS sequence"/>
</dbReference>
<dbReference type="InterPro" id="IPR020843">
    <property type="entry name" value="ER"/>
</dbReference>
<keyword evidence="2" id="KW-0597">Phosphoprotein</keyword>
<evidence type="ECO:0000256" key="5">
    <source>
        <dbReference type="SAM" id="MobiDB-lite"/>
    </source>
</evidence>
<dbReference type="InterPro" id="IPR032821">
    <property type="entry name" value="PKS_assoc"/>
</dbReference>
<evidence type="ECO:0000256" key="2">
    <source>
        <dbReference type="ARBA" id="ARBA00022553"/>
    </source>
</evidence>
<feature type="region of interest" description="N-terminal hotdog fold" evidence="4">
    <location>
        <begin position="787"/>
        <end position="913"/>
    </location>
</feature>
<feature type="domain" description="PKS/mFAS DH" evidence="8">
    <location>
        <begin position="787"/>
        <end position="1054"/>
    </location>
</feature>
<dbReference type="GO" id="GO:0006633">
    <property type="term" value="P:fatty acid biosynthetic process"/>
    <property type="evidence" value="ECO:0007669"/>
    <property type="project" value="TreeGrafter"/>
</dbReference>
<comment type="caution">
    <text evidence="9">The sequence shown here is derived from an EMBL/GenBank/DDBJ whole genome shotgun (WGS) entry which is preliminary data.</text>
</comment>